<sequence length="80" mass="9268">MFLNYKSKILKICTLTACRAHNPLFAFPKLCCSLFCHVKTALAAYKMATLENHFLVKNLLLTYWAWFIVNIRNGLPCSRK</sequence>
<name>A0A0A9E2U8_ARUDO</name>
<dbReference type="AlphaFoldDB" id="A0A0A9E2U8"/>
<evidence type="ECO:0000313" key="1">
    <source>
        <dbReference type="EMBL" id="JAD94376.1"/>
    </source>
</evidence>
<accession>A0A0A9E2U8</accession>
<reference evidence="1" key="1">
    <citation type="submission" date="2014-09" db="EMBL/GenBank/DDBJ databases">
        <authorList>
            <person name="Magalhaes I.L.F."/>
            <person name="Oliveira U."/>
            <person name="Santos F.R."/>
            <person name="Vidigal T.H.D.A."/>
            <person name="Brescovit A.D."/>
            <person name="Santos A.J."/>
        </authorList>
    </citation>
    <scope>NUCLEOTIDE SEQUENCE</scope>
    <source>
        <tissue evidence="1">Shoot tissue taken approximately 20 cm above the soil surface</tissue>
    </source>
</reference>
<organism evidence="1">
    <name type="scientific">Arundo donax</name>
    <name type="common">Giant reed</name>
    <name type="synonym">Donax arundinaceus</name>
    <dbReference type="NCBI Taxonomy" id="35708"/>
    <lineage>
        <taxon>Eukaryota</taxon>
        <taxon>Viridiplantae</taxon>
        <taxon>Streptophyta</taxon>
        <taxon>Embryophyta</taxon>
        <taxon>Tracheophyta</taxon>
        <taxon>Spermatophyta</taxon>
        <taxon>Magnoliopsida</taxon>
        <taxon>Liliopsida</taxon>
        <taxon>Poales</taxon>
        <taxon>Poaceae</taxon>
        <taxon>PACMAD clade</taxon>
        <taxon>Arundinoideae</taxon>
        <taxon>Arundineae</taxon>
        <taxon>Arundo</taxon>
    </lineage>
</organism>
<dbReference type="EMBL" id="GBRH01203519">
    <property type="protein sequence ID" value="JAD94376.1"/>
    <property type="molecule type" value="Transcribed_RNA"/>
</dbReference>
<reference evidence="1" key="2">
    <citation type="journal article" date="2015" name="Data Brief">
        <title>Shoot transcriptome of the giant reed, Arundo donax.</title>
        <authorList>
            <person name="Barrero R.A."/>
            <person name="Guerrero F.D."/>
            <person name="Moolhuijzen P."/>
            <person name="Goolsby J.A."/>
            <person name="Tidwell J."/>
            <person name="Bellgard S.E."/>
            <person name="Bellgard M.I."/>
        </authorList>
    </citation>
    <scope>NUCLEOTIDE SEQUENCE</scope>
    <source>
        <tissue evidence="1">Shoot tissue taken approximately 20 cm above the soil surface</tissue>
    </source>
</reference>
<proteinExistence type="predicted"/>
<protein>
    <submittedName>
        <fullName evidence="1">Uncharacterized protein</fullName>
    </submittedName>
</protein>